<protein>
    <submittedName>
        <fullName evidence="1">Uncharacterized protein</fullName>
    </submittedName>
</protein>
<dbReference type="Proteomes" id="UP000092993">
    <property type="component" value="Unassembled WGS sequence"/>
</dbReference>
<dbReference type="OMA" id="HGLINIA"/>
<accession>A0A1C7LZY2</accession>
<comment type="caution">
    <text evidence="1">The sequence shown here is derived from an EMBL/GenBank/DDBJ whole genome shotgun (WGS) entry which is preliminary data.</text>
</comment>
<dbReference type="OrthoDB" id="5570013at2759"/>
<evidence type="ECO:0000313" key="1">
    <source>
        <dbReference type="EMBL" id="OBZ69747.1"/>
    </source>
</evidence>
<gene>
    <name evidence="1" type="ORF">A0H81_10112</name>
</gene>
<keyword evidence="2" id="KW-1185">Reference proteome</keyword>
<proteinExistence type="predicted"/>
<evidence type="ECO:0000313" key="2">
    <source>
        <dbReference type="Proteomes" id="UP000092993"/>
    </source>
</evidence>
<sequence length="320" mass="35578">MKQLLMFATFAPCPGEVGWPRCVRATFFVGSALVLWYLLHHQLEGIFHFFKFISESAIESITPDNCVRHANWSMDSDTHPLSWHPYGYSHVAQTSFELPVSSDLLYLIARGALSHGSIDISDSGETGSDVVQVYISAFYYHESALNRAKVCLLQPEEGKNGIGIFYQTPLYLRPHLPREDYQLWFKISLRFPSRTAGSRLIINRLETDLPIFGHQIDDIGNSVLFKSLSLRTTNVPIIVSSLTAERAILSTTNGNIQGSFNTSTTLELLTSNGAIHADVGLFSRDRYNVTKVSMRTTNGKIDSNVSLSSVSQDGTGVHSK</sequence>
<reference evidence="1 2" key="1">
    <citation type="submission" date="2016-03" db="EMBL/GenBank/DDBJ databases">
        <title>Whole genome sequencing of Grifola frondosa 9006-11.</title>
        <authorList>
            <person name="Min B."/>
            <person name="Park H."/>
            <person name="Kim J.-G."/>
            <person name="Cho H."/>
            <person name="Oh Y.-L."/>
            <person name="Kong W.-S."/>
            <person name="Choi I.-G."/>
        </authorList>
    </citation>
    <scope>NUCLEOTIDE SEQUENCE [LARGE SCALE GENOMIC DNA]</scope>
    <source>
        <strain evidence="1 2">9006-11</strain>
    </source>
</reference>
<organism evidence="1 2">
    <name type="scientific">Grifola frondosa</name>
    <name type="common">Maitake</name>
    <name type="synonym">Polyporus frondosus</name>
    <dbReference type="NCBI Taxonomy" id="5627"/>
    <lineage>
        <taxon>Eukaryota</taxon>
        <taxon>Fungi</taxon>
        <taxon>Dikarya</taxon>
        <taxon>Basidiomycota</taxon>
        <taxon>Agaricomycotina</taxon>
        <taxon>Agaricomycetes</taxon>
        <taxon>Polyporales</taxon>
        <taxon>Grifolaceae</taxon>
        <taxon>Grifola</taxon>
    </lineage>
</organism>
<dbReference type="AlphaFoldDB" id="A0A1C7LZY2"/>
<name>A0A1C7LZY2_GRIFR</name>
<dbReference type="EMBL" id="LUGG01000015">
    <property type="protein sequence ID" value="OBZ69747.1"/>
    <property type="molecule type" value="Genomic_DNA"/>
</dbReference>
<dbReference type="STRING" id="5627.A0A1C7LZY2"/>